<accession>A0A0D0BJA0</accession>
<proteinExistence type="predicted"/>
<evidence type="ECO:0000313" key="2">
    <source>
        <dbReference type="EMBL" id="KIK54826.1"/>
    </source>
</evidence>
<reference evidence="2 3" key="1">
    <citation type="submission" date="2014-04" db="EMBL/GenBank/DDBJ databases">
        <title>Evolutionary Origins and Diversification of the Mycorrhizal Mutualists.</title>
        <authorList>
            <consortium name="DOE Joint Genome Institute"/>
            <consortium name="Mycorrhizal Genomics Consortium"/>
            <person name="Kohler A."/>
            <person name="Kuo A."/>
            <person name="Nagy L.G."/>
            <person name="Floudas D."/>
            <person name="Copeland A."/>
            <person name="Barry K.W."/>
            <person name="Cichocki N."/>
            <person name="Veneault-Fourrey C."/>
            <person name="LaButti K."/>
            <person name="Lindquist E.A."/>
            <person name="Lipzen A."/>
            <person name="Lundell T."/>
            <person name="Morin E."/>
            <person name="Murat C."/>
            <person name="Riley R."/>
            <person name="Ohm R."/>
            <person name="Sun H."/>
            <person name="Tunlid A."/>
            <person name="Henrissat B."/>
            <person name="Grigoriev I.V."/>
            <person name="Hibbett D.S."/>
            <person name="Martin F."/>
        </authorList>
    </citation>
    <scope>NUCLEOTIDE SEQUENCE [LARGE SCALE GENOMIC DNA]</scope>
    <source>
        <strain evidence="2 3">FD-317 M1</strain>
    </source>
</reference>
<keyword evidence="1" id="KW-0732">Signal</keyword>
<feature type="chain" id="PRO_5002224687" evidence="1">
    <location>
        <begin position="22"/>
        <end position="177"/>
    </location>
</feature>
<keyword evidence="3" id="KW-1185">Reference proteome</keyword>
<dbReference type="OrthoDB" id="2986192at2759"/>
<sequence>MVKSRLIVIFLVVALPLVATGANLPGFGPCGDGFGACSPGTQCTTGNPSFCLPLSAFENNTTPVVEVTGYGHPIGAVPETAGDDPEYIQVFLGCTDANFAGSCFIESLACDFCFELPAPYQNDLSSIEMLDSRVGCDFWVESDCIGDGINIDSGAIYDLSATNYNDRLVAGTCYLRS</sequence>
<dbReference type="EMBL" id="KN834812">
    <property type="protein sequence ID" value="KIK54826.1"/>
    <property type="molecule type" value="Genomic_DNA"/>
</dbReference>
<dbReference type="AlphaFoldDB" id="A0A0D0BJA0"/>
<gene>
    <name evidence="2" type="ORF">GYMLUDRAFT_891506</name>
</gene>
<dbReference type="Proteomes" id="UP000053593">
    <property type="component" value="Unassembled WGS sequence"/>
</dbReference>
<evidence type="ECO:0000313" key="3">
    <source>
        <dbReference type="Proteomes" id="UP000053593"/>
    </source>
</evidence>
<organism evidence="2 3">
    <name type="scientific">Collybiopsis luxurians FD-317 M1</name>
    <dbReference type="NCBI Taxonomy" id="944289"/>
    <lineage>
        <taxon>Eukaryota</taxon>
        <taxon>Fungi</taxon>
        <taxon>Dikarya</taxon>
        <taxon>Basidiomycota</taxon>
        <taxon>Agaricomycotina</taxon>
        <taxon>Agaricomycetes</taxon>
        <taxon>Agaricomycetidae</taxon>
        <taxon>Agaricales</taxon>
        <taxon>Marasmiineae</taxon>
        <taxon>Omphalotaceae</taxon>
        <taxon>Collybiopsis</taxon>
        <taxon>Collybiopsis luxurians</taxon>
    </lineage>
</organism>
<evidence type="ECO:0000256" key="1">
    <source>
        <dbReference type="SAM" id="SignalP"/>
    </source>
</evidence>
<protein>
    <submittedName>
        <fullName evidence="2">Unplaced genomic scaffold GYMLUscaffold_64, whole genome shotgun sequence</fullName>
    </submittedName>
</protein>
<dbReference type="HOGENOM" id="CLU_1754113_0_0_1"/>
<feature type="signal peptide" evidence="1">
    <location>
        <begin position="1"/>
        <end position="21"/>
    </location>
</feature>
<name>A0A0D0BJA0_9AGAR</name>